<gene>
    <name evidence="4" type="primary">rbpA</name>
    <name evidence="4" type="ORF">MSZNOR_3125</name>
</gene>
<dbReference type="PROSITE" id="PS50102">
    <property type="entry name" value="RRM"/>
    <property type="match status" value="1"/>
</dbReference>
<dbReference type="InterPro" id="IPR048289">
    <property type="entry name" value="RRM2_NsCP33-like"/>
</dbReference>
<dbReference type="Pfam" id="PF00076">
    <property type="entry name" value="RRM_1"/>
    <property type="match status" value="1"/>
</dbReference>
<proteinExistence type="predicted"/>
<keyword evidence="5" id="KW-1185">Reference proteome</keyword>
<dbReference type="RefSeq" id="WP_026611110.1">
    <property type="nucleotide sequence ID" value="NZ_OX458333.1"/>
</dbReference>
<evidence type="ECO:0000256" key="1">
    <source>
        <dbReference type="ARBA" id="ARBA00022884"/>
    </source>
</evidence>
<dbReference type="PANTHER" id="PTHR48027">
    <property type="entry name" value="HETEROGENEOUS NUCLEAR RIBONUCLEOPROTEIN 87F-RELATED"/>
    <property type="match status" value="1"/>
</dbReference>
<dbReference type="SUPFAM" id="SSF54928">
    <property type="entry name" value="RNA-binding domain, RBD"/>
    <property type="match status" value="1"/>
</dbReference>
<reference evidence="4 5" key="1">
    <citation type="submission" date="2023-03" db="EMBL/GenBank/DDBJ databases">
        <authorList>
            <person name="Pearce D."/>
        </authorList>
    </citation>
    <scope>NUCLEOTIDE SEQUENCE [LARGE SCALE GENOMIC DNA]</scope>
    <source>
        <strain evidence="4">Msz</strain>
    </source>
</reference>
<dbReference type="Gene3D" id="3.30.70.330">
    <property type="match status" value="1"/>
</dbReference>
<organism evidence="4 5">
    <name type="scientific">Methylocaldum szegediense</name>
    <dbReference type="NCBI Taxonomy" id="73780"/>
    <lineage>
        <taxon>Bacteria</taxon>
        <taxon>Pseudomonadati</taxon>
        <taxon>Pseudomonadota</taxon>
        <taxon>Gammaproteobacteria</taxon>
        <taxon>Methylococcales</taxon>
        <taxon>Methylococcaceae</taxon>
        <taxon>Methylocaldum</taxon>
    </lineage>
</organism>
<dbReference type="InterPro" id="IPR012677">
    <property type="entry name" value="Nucleotide-bd_a/b_plait_sf"/>
</dbReference>
<dbReference type="InterPro" id="IPR000504">
    <property type="entry name" value="RRM_dom"/>
</dbReference>
<dbReference type="InterPro" id="IPR035979">
    <property type="entry name" value="RBD_domain_sf"/>
</dbReference>
<name>A0ABN8X592_9GAMM</name>
<evidence type="ECO:0000259" key="3">
    <source>
        <dbReference type="PROSITE" id="PS50102"/>
    </source>
</evidence>
<accession>A0ABN8X592</accession>
<protein>
    <submittedName>
        <fullName evidence="4">RNA-binding protein RbpA</fullName>
    </submittedName>
</protein>
<dbReference type="CDD" id="cd21608">
    <property type="entry name" value="RRM2_NsCP33_like"/>
    <property type="match status" value="1"/>
</dbReference>
<keyword evidence="1" id="KW-0694">RNA-binding</keyword>
<dbReference type="EMBL" id="OX458333">
    <property type="protein sequence ID" value="CAI8884561.1"/>
    <property type="molecule type" value="Genomic_DNA"/>
</dbReference>
<feature type="region of interest" description="Disordered" evidence="2">
    <location>
        <begin position="69"/>
        <end position="97"/>
    </location>
</feature>
<dbReference type="SMART" id="SM00360">
    <property type="entry name" value="RRM"/>
    <property type="match status" value="1"/>
</dbReference>
<dbReference type="InterPro" id="IPR052462">
    <property type="entry name" value="SLIRP/GR-RBP-like"/>
</dbReference>
<evidence type="ECO:0000313" key="5">
    <source>
        <dbReference type="Proteomes" id="UP001162030"/>
    </source>
</evidence>
<dbReference type="Proteomes" id="UP001162030">
    <property type="component" value="Chromosome"/>
</dbReference>
<evidence type="ECO:0000256" key="2">
    <source>
        <dbReference type="SAM" id="MobiDB-lite"/>
    </source>
</evidence>
<sequence>MKNIYVGNLSFQTTEDELRSLFAQYGEVQSANLITDRFTGQSKGFGFVVMDSRGAQEAIEKLNQTQFGGRSITVNEARPRENNRGGSTQRGGKRRDY</sequence>
<feature type="domain" description="RRM" evidence="3">
    <location>
        <begin position="2"/>
        <end position="79"/>
    </location>
</feature>
<evidence type="ECO:0000313" key="4">
    <source>
        <dbReference type="EMBL" id="CAI8884561.1"/>
    </source>
</evidence>